<accession>A0ABY2HER1</accession>
<feature type="compositionally biased region" description="Polar residues" evidence="1">
    <location>
        <begin position="807"/>
        <end position="822"/>
    </location>
</feature>
<feature type="region of interest" description="Disordered" evidence="1">
    <location>
        <begin position="782"/>
        <end position="1071"/>
    </location>
</feature>
<feature type="compositionally biased region" description="Low complexity" evidence="1">
    <location>
        <begin position="227"/>
        <end position="242"/>
    </location>
</feature>
<feature type="compositionally biased region" description="Low complexity" evidence="1">
    <location>
        <begin position="782"/>
        <end position="795"/>
    </location>
</feature>
<feature type="region of interest" description="Disordered" evidence="1">
    <location>
        <begin position="1147"/>
        <end position="1188"/>
    </location>
</feature>
<sequence>MFLDRMSKRLSSYMLLSFFITLISTATAAPLNSGGIDSFVPSCAIQCFDSFLKISYADRPPRTLAALCPRLGANGFTIGEAAVQCLVAERAAGACSQQVASDAVIDRAFFMCFGQPGAVSPTHSVITATLAVPVFGTGPITFPPASKTRSSTIPTAIPRQTRSSVSLPSTLVTDPTSLSSLRPSATRSTSVPATKSASRTRQTSSSPSKSSTTSSPEVLTTDPVAPTFTVTSTSATESSTGTDVPDGVLGGQGKKETSKPLSTGQIAGIAIGCIAGVGLIGFGIAVFIRCLRRRRSRFGRKWRKGGRPLRDSGSFGVEKGPHGGGGGTDSWITNQLRAPLDPGPVPAPTRSWYNRASWRPSAIGLAISPSHTRDVTRAPTPTSARPLSKLLPAKPVMDRGPPKLEVSLPSRDGDSHFGAAAIMGAAAGAASGAAMSGAIAASSSNMKPTQPKADPKPRPLPQSQIHPALREPAMAEPSIRPRNLTPQSKPQSPLPLKLLIPKTGNFKPFVPVITRHDSSTTEFEEDGRISVSPVGQVWRPPSADPQSSAAAPYYVADRSGNWRLGDPARAQEIAELEASVSPLTAAPKSAAPKLVAGLGLATEAAGALALVKAASQRRDNARAAEASRAAQQKRQSALGINMAPEKTIRAVEPSLSSDEEIHEQDQQPHAPRPLFSAAGNNNNNNSSNFPRRSSTHRRSLTRSLTRPRITSTDSGVTTISTSTDDTDLRSPPPLEQPGSLSPVVESPQALSRPGRGRSPAQYPKIPASLQVAAVPPSAGNATAAAAARGDRPAQASPSFGAPLAAGTMSSADGNMPRQQQQGKKLMSPRQAPDAIRTGSPMMRSESAPSRPEKNTKRYMRQPPRSNTLPQQEQQQQQQQQQQVIPSSSQPGSTYPPQQQQQQQQQQRYYPAQPSQRPPSNNYSMPYRLPPHPTAYRPNIDSSGYPYQTRLPDFDQAPMTYNLPYPPQTNRYPHHHPRNHQPPFTQQRTQPSQPQPQPQRQQPQPQQQQQQQLQLQQRRQQQQQQQSHPQQQQNLSIHPSTQTSFPPPLLTTTSATSTSTSTSSTSSSLLAKRLGPSRAATLTIPVPGAPSASSSIYSTATTTTTTANNNNAAAGTTATARSKWLRHNSITFPAALGEGQAQAQIGLSSSSPKMFPPPPQEPAELPATPVWKPRLTPTRRGDDLFLIAQ</sequence>
<evidence type="ECO:0000313" key="4">
    <source>
        <dbReference type="EMBL" id="TFB06817.1"/>
    </source>
</evidence>
<keyword evidence="2" id="KW-1133">Transmembrane helix</keyword>
<feature type="region of interest" description="Disordered" evidence="1">
    <location>
        <begin position="143"/>
        <end position="261"/>
    </location>
</feature>
<feature type="signal peptide" evidence="3">
    <location>
        <begin position="1"/>
        <end position="28"/>
    </location>
</feature>
<evidence type="ECO:0000313" key="5">
    <source>
        <dbReference type="Proteomes" id="UP001642720"/>
    </source>
</evidence>
<feature type="compositionally biased region" description="Low complexity" evidence="1">
    <location>
        <begin position="870"/>
        <end position="919"/>
    </location>
</feature>
<gene>
    <name evidence="4" type="ORF">CCMA1212_001015</name>
</gene>
<proteinExistence type="predicted"/>
<keyword evidence="5" id="KW-1185">Reference proteome</keyword>
<keyword evidence="3" id="KW-0732">Signal</keyword>
<organism evidence="4 5">
    <name type="scientific">Trichoderma ghanense</name>
    <dbReference type="NCBI Taxonomy" id="65468"/>
    <lineage>
        <taxon>Eukaryota</taxon>
        <taxon>Fungi</taxon>
        <taxon>Dikarya</taxon>
        <taxon>Ascomycota</taxon>
        <taxon>Pezizomycotina</taxon>
        <taxon>Sordariomycetes</taxon>
        <taxon>Hypocreomycetidae</taxon>
        <taxon>Hypocreales</taxon>
        <taxon>Hypocreaceae</taxon>
        <taxon>Trichoderma</taxon>
    </lineage>
</organism>
<keyword evidence="2" id="KW-0812">Transmembrane</keyword>
<name>A0ABY2HER1_9HYPO</name>
<feature type="compositionally biased region" description="Low complexity" evidence="1">
    <location>
        <begin position="623"/>
        <end position="637"/>
    </location>
</feature>
<feature type="region of interest" description="Disordered" evidence="1">
    <location>
        <begin position="302"/>
        <end position="328"/>
    </location>
</feature>
<feature type="region of interest" description="Disordered" evidence="1">
    <location>
        <begin position="476"/>
        <end position="499"/>
    </location>
</feature>
<protein>
    <submittedName>
        <fullName evidence="4">Uncharacterized protein</fullName>
    </submittedName>
</protein>
<keyword evidence="2" id="KW-0472">Membrane</keyword>
<dbReference type="GeneID" id="300572905"/>
<feature type="compositionally biased region" description="Low complexity" evidence="1">
    <location>
        <begin position="701"/>
        <end position="723"/>
    </location>
</feature>
<feature type="transmembrane region" description="Helical" evidence="2">
    <location>
        <begin position="266"/>
        <end position="291"/>
    </location>
</feature>
<feature type="compositionally biased region" description="Polar residues" evidence="1">
    <location>
        <begin position="147"/>
        <end position="192"/>
    </location>
</feature>
<feature type="transmembrane region" description="Helical" evidence="2">
    <location>
        <begin position="417"/>
        <end position="441"/>
    </location>
</feature>
<dbReference type="EMBL" id="PPTA01000001">
    <property type="protein sequence ID" value="TFB06817.1"/>
    <property type="molecule type" value="Genomic_DNA"/>
</dbReference>
<dbReference type="Proteomes" id="UP001642720">
    <property type="component" value="Unassembled WGS sequence"/>
</dbReference>
<evidence type="ECO:0000256" key="3">
    <source>
        <dbReference type="SAM" id="SignalP"/>
    </source>
</evidence>
<feature type="region of interest" description="Disordered" evidence="1">
    <location>
        <begin position="369"/>
        <end position="402"/>
    </location>
</feature>
<reference evidence="4 5" key="1">
    <citation type="submission" date="2018-01" db="EMBL/GenBank/DDBJ databases">
        <title>Genome characterization of the sugarcane-associated fungus Trichoderma ghanense CCMA-1212 and their application in lignocelulose bioconversion.</title>
        <authorList>
            <person name="Steindorff A.S."/>
            <person name="Mendes T.D."/>
            <person name="Vilela E.S.D."/>
            <person name="Rodrigues D.S."/>
            <person name="Formighieri E.F."/>
            <person name="Melo I.S."/>
            <person name="Favaro L.C.L."/>
        </authorList>
    </citation>
    <scope>NUCLEOTIDE SEQUENCE [LARGE SCALE GENOMIC DNA]</scope>
    <source>
        <strain evidence="4 5">CCMA-1212</strain>
    </source>
</reference>
<comment type="caution">
    <text evidence="4">The sequence shown here is derived from an EMBL/GenBank/DDBJ whole genome shotgun (WGS) entry which is preliminary data.</text>
</comment>
<evidence type="ECO:0000256" key="1">
    <source>
        <dbReference type="SAM" id="MobiDB-lite"/>
    </source>
</evidence>
<feature type="region of interest" description="Disordered" evidence="1">
    <location>
        <begin position="441"/>
        <end position="464"/>
    </location>
</feature>
<feature type="compositionally biased region" description="Low complexity" evidence="1">
    <location>
        <begin position="193"/>
        <end position="216"/>
    </location>
</feature>
<feature type="compositionally biased region" description="Low complexity" evidence="1">
    <location>
        <begin position="484"/>
        <end position="499"/>
    </location>
</feature>
<feature type="compositionally biased region" description="Low complexity" evidence="1">
    <location>
        <begin position="980"/>
        <end position="1069"/>
    </location>
</feature>
<feature type="region of interest" description="Disordered" evidence="1">
    <location>
        <begin position="622"/>
        <end position="762"/>
    </location>
</feature>
<feature type="compositionally biased region" description="Low complexity" evidence="1">
    <location>
        <begin position="680"/>
        <end position="692"/>
    </location>
</feature>
<evidence type="ECO:0000256" key="2">
    <source>
        <dbReference type="SAM" id="Phobius"/>
    </source>
</evidence>
<dbReference type="RefSeq" id="XP_073563018.1">
    <property type="nucleotide sequence ID" value="XM_073698455.1"/>
</dbReference>
<feature type="chain" id="PRO_5045188423" evidence="3">
    <location>
        <begin position="29"/>
        <end position="1188"/>
    </location>
</feature>